<dbReference type="GO" id="GO:0030527">
    <property type="term" value="F:structural constituent of chromatin"/>
    <property type="evidence" value="ECO:0007669"/>
    <property type="project" value="InterPro"/>
</dbReference>
<comment type="similarity">
    <text evidence="2 11">Belongs to the bacterial histone-like protein family.</text>
</comment>
<evidence type="ECO:0000256" key="4">
    <source>
        <dbReference type="ARBA" id="ARBA00016145"/>
    </source>
</evidence>
<evidence type="ECO:0000256" key="3">
    <source>
        <dbReference type="ARBA" id="ARBA00011738"/>
    </source>
</evidence>
<evidence type="ECO:0000256" key="1">
    <source>
        <dbReference type="ARBA" id="ARBA00004328"/>
    </source>
</evidence>
<comment type="function">
    <text evidence="10">DNA-binding protein that plays a critical role in nucleoid compaction, genome replication and DNA replication and transcription. Binds to both ssDNA and dsDNA with a binding site covering about 15 nucleotides. Displays DNA-supercoiling activity only when associated with the viral DNA topoisomerase 2.</text>
</comment>
<dbReference type="CDD" id="cd13831">
    <property type="entry name" value="HU"/>
    <property type="match status" value="1"/>
</dbReference>
<comment type="subcellular location">
    <subcellularLocation>
        <location evidence="1">Virion</location>
    </subcellularLocation>
</comment>
<evidence type="ECO:0000313" key="12">
    <source>
        <dbReference type="EMBL" id="SMF93950.1"/>
    </source>
</evidence>
<evidence type="ECO:0000256" key="2">
    <source>
        <dbReference type="ARBA" id="ARBA00010529"/>
    </source>
</evidence>
<dbReference type="GO" id="GO:0006260">
    <property type="term" value="P:DNA replication"/>
    <property type="evidence" value="ECO:0007669"/>
    <property type="project" value="UniProtKB-KW"/>
</dbReference>
<evidence type="ECO:0000256" key="9">
    <source>
        <dbReference type="ARBA" id="ARBA00033227"/>
    </source>
</evidence>
<reference evidence="12 13" key="1">
    <citation type="submission" date="2016-12" db="EMBL/GenBank/DDBJ databases">
        <authorList>
            <person name="Song W.-J."/>
            <person name="Kurnit D.M."/>
        </authorList>
    </citation>
    <scope>NUCLEOTIDE SEQUENCE [LARGE SCALE GENOMIC DNA]</scope>
    <source>
        <strain evidence="12 13">175</strain>
    </source>
</reference>
<dbReference type="GO" id="GO:0003677">
    <property type="term" value="F:DNA binding"/>
    <property type="evidence" value="ECO:0007669"/>
    <property type="project" value="UniProtKB-KW"/>
</dbReference>
<sequence>MTRAELIAAFAAESDLSKTKAKVVLEDLERAIETGLQQDGEIPFLGKLKVEDKPERQGRNPSTGAVITVPASRKVKFKPSKTLLDSLNA</sequence>
<evidence type="ECO:0000313" key="13">
    <source>
        <dbReference type="Proteomes" id="UP000192923"/>
    </source>
</evidence>
<dbReference type="PANTHER" id="PTHR33175:SF13">
    <property type="entry name" value="HISTONE-LIKE PROTEIN"/>
    <property type="match status" value="1"/>
</dbReference>
<protein>
    <recommendedName>
        <fullName evidence="4">Viral histone-like protein</fullName>
    </recommendedName>
    <alternativeName>
        <fullName evidence="9">DNA-binding protein pA104R</fullName>
    </alternativeName>
    <alternativeName>
        <fullName evidence="8">pA104R</fullName>
    </alternativeName>
</protein>
<organism evidence="12 13">
    <name type="scientific">Methylomagnum ishizawai</name>
    <dbReference type="NCBI Taxonomy" id="1760988"/>
    <lineage>
        <taxon>Bacteria</taxon>
        <taxon>Pseudomonadati</taxon>
        <taxon>Pseudomonadota</taxon>
        <taxon>Gammaproteobacteria</taxon>
        <taxon>Methylococcales</taxon>
        <taxon>Methylococcaceae</taxon>
        <taxon>Methylomagnum</taxon>
    </lineage>
</organism>
<proteinExistence type="inferred from homology"/>
<dbReference type="InterPro" id="IPR000119">
    <property type="entry name" value="Hist_DNA-bd"/>
</dbReference>
<evidence type="ECO:0000256" key="7">
    <source>
        <dbReference type="ARBA" id="ARBA00023125"/>
    </source>
</evidence>
<evidence type="ECO:0000256" key="5">
    <source>
        <dbReference type="ARBA" id="ARBA00022705"/>
    </source>
</evidence>
<dbReference type="EMBL" id="FXAM01000001">
    <property type="protein sequence ID" value="SMF93950.1"/>
    <property type="molecule type" value="Genomic_DNA"/>
</dbReference>
<dbReference type="Pfam" id="PF00216">
    <property type="entry name" value="Bac_DNA_binding"/>
    <property type="match status" value="1"/>
</dbReference>
<comment type="subunit">
    <text evidence="3">Homodimer.</text>
</comment>
<keyword evidence="13" id="KW-1185">Reference proteome</keyword>
<dbReference type="RefSeq" id="WP_085210917.1">
    <property type="nucleotide sequence ID" value="NZ_FXAM01000001.1"/>
</dbReference>
<evidence type="ECO:0000256" key="11">
    <source>
        <dbReference type="RuleBase" id="RU003939"/>
    </source>
</evidence>
<keyword evidence="6" id="KW-0426">Late protein</keyword>
<dbReference type="SMART" id="SM00411">
    <property type="entry name" value="BHL"/>
    <property type="match status" value="1"/>
</dbReference>
<dbReference type="PANTHER" id="PTHR33175">
    <property type="entry name" value="DNA-BINDING PROTEIN HU"/>
    <property type="match status" value="1"/>
</dbReference>
<evidence type="ECO:0000256" key="10">
    <source>
        <dbReference type="ARBA" id="ARBA00046140"/>
    </source>
</evidence>
<dbReference type="OrthoDB" id="9799835at2"/>
<evidence type="ECO:0000256" key="6">
    <source>
        <dbReference type="ARBA" id="ARBA00022921"/>
    </source>
</evidence>
<keyword evidence="7 12" id="KW-0238">DNA-binding</keyword>
<accession>A0A1Y6CUR8</accession>
<dbReference type="SUPFAM" id="SSF47729">
    <property type="entry name" value="IHF-like DNA-binding proteins"/>
    <property type="match status" value="1"/>
</dbReference>
<dbReference type="GO" id="GO:0005829">
    <property type="term" value="C:cytosol"/>
    <property type="evidence" value="ECO:0007669"/>
    <property type="project" value="TreeGrafter"/>
</dbReference>
<dbReference type="InterPro" id="IPR010992">
    <property type="entry name" value="IHF-like_DNA-bd_dom_sf"/>
</dbReference>
<dbReference type="Proteomes" id="UP000192923">
    <property type="component" value="Unassembled WGS sequence"/>
</dbReference>
<dbReference type="Gene3D" id="4.10.520.10">
    <property type="entry name" value="IHF-like DNA-binding proteins"/>
    <property type="match status" value="1"/>
</dbReference>
<evidence type="ECO:0000256" key="8">
    <source>
        <dbReference type="ARBA" id="ARBA00033120"/>
    </source>
</evidence>
<dbReference type="STRING" id="1760988.SAMN02949497_1246"/>
<dbReference type="AlphaFoldDB" id="A0A1Y6CUR8"/>
<keyword evidence="5" id="KW-0235">DNA replication</keyword>
<gene>
    <name evidence="12" type="ORF">SAMN02949497_1246</name>
</gene>
<name>A0A1Y6CUR8_9GAMM</name>